<evidence type="ECO:0000256" key="5">
    <source>
        <dbReference type="ARBA" id="ARBA00023146"/>
    </source>
</evidence>
<keyword evidence="5" id="KW-0030">Aminoacyl-tRNA synthetase</keyword>
<dbReference type="PANTHER" id="PTHR22594:SF34">
    <property type="entry name" value="ASPARAGINE--TRNA LIGASE, MITOCHONDRIAL-RELATED"/>
    <property type="match status" value="1"/>
</dbReference>
<dbReference type="PRINTS" id="PR01042">
    <property type="entry name" value="TRNASYNTHASP"/>
</dbReference>
<dbReference type="SUPFAM" id="SSF50249">
    <property type="entry name" value="Nucleic acid-binding proteins"/>
    <property type="match status" value="1"/>
</dbReference>
<dbReference type="CDD" id="cd04318">
    <property type="entry name" value="EcAsnRS_like_N"/>
    <property type="match status" value="1"/>
</dbReference>
<accession>A0ABD3Q7Y7</accession>
<dbReference type="Gene3D" id="3.30.930.10">
    <property type="entry name" value="Bira Bifunctional Protein, Domain 2"/>
    <property type="match status" value="2"/>
</dbReference>
<dbReference type="Gene3D" id="2.40.50.140">
    <property type="entry name" value="Nucleic acid-binding proteins"/>
    <property type="match status" value="1"/>
</dbReference>
<gene>
    <name evidence="7" type="ORF">HJC23_004227</name>
</gene>
<dbReference type="InterPro" id="IPR002312">
    <property type="entry name" value="Asp/Asn-tRNA-synth_IIb"/>
</dbReference>
<keyword evidence="1" id="KW-0436">Ligase</keyword>
<evidence type="ECO:0000313" key="7">
    <source>
        <dbReference type="EMBL" id="KAL3796430.1"/>
    </source>
</evidence>
<dbReference type="AlphaFoldDB" id="A0ABD3Q7Y7"/>
<organism evidence="7 8">
    <name type="scientific">Cyclotella cryptica</name>
    <dbReference type="NCBI Taxonomy" id="29204"/>
    <lineage>
        <taxon>Eukaryota</taxon>
        <taxon>Sar</taxon>
        <taxon>Stramenopiles</taxon>
        <taxon>Ochrophyta</taxon>
        <taxon>Bacillariophyta</taxon>
        <taxon>Coscinodiscophyceae</taxon>
        <taxon>Thalassiosirophycidae</taxon>
        <taxon>Stephanodiscales</taxon>
        <taxon>Stephanodiscaceae</taxon>
        <taxon>Cyclotella</taxon>
    </lineage>
</organism>
<evidence type="ECO:0000256" key="1">
    <source>
        <dbReference type="ARBA" id="ARBA00022598"/>
    </source>
</evidence>
<comment type="caution">
    <text evidence="7">The sequence shown here is derived from an EMBL/GenBank/DDBJ whole genome shotgun (WGS) entry which is preliminary data.</text>
</comment>
<evidence type="ECO:0000256" key="3">
    <source>
        <dbReference type="ARBA" id="ARBA00022840"/>
    </source>
</evidence>
<evidence type="ECO:0000256" key="4">
    <source>
        <dbReference type="ARBA" id="ARBA00022917"/>
    </source>
</evidence>
<evidence type="ECO:0000256" key="2">
    <source>
        <dbReference type="ARBA" id="ARBA00022741"/>
    </source>
</evidence>
<dbReference type="EMBL" id="JABMIG020000063">
    <property type="protein sequence ID" value="KAL3796430.1"/>
    <property type="molecule type" value="Genomic_DNA"/>
</dbReference>
<dbReference type="InterPro" id="IPR004364">
    <property type="entry name" value="Aa-tRNA-synt_II"/>
</dbReference>
<dbReference type="PANTHER" id="PTHR22594">
    <property type="entry name" value="ASPARTYL/LYSYL-TRNA SYNTHETASE"/>
    <property type="match status" value="1"/>
</dbReference>
<dbReference type="InterPro" id="IPR004365">
    <property type="entry name" value="NA-bd_OB_tRNA"/>
</dbReference>
<dbReference type="InterPro" id="IPR006195">
    <property type="entry name" value="aa-tRNA-synth_II"/>
</dbReference>
<dbReference type="Pfam" id="PF00152">
    <property type="entry name" value="tRNA-synt_2"/>
    <property type="match status" value="2"/>
</dbReference>
<evidence type="ECO:0000313" key="8">
    <source>
        <dbReference type="Proteomes" id="UP001516023"/>
    </source>
</evidence>
<protein>
    <recommendedName>
        <fullName evidence="6">Aminoacyl-transfer RNA synthetases class-II family profile domain-containing protein</fullName>
    </recommendedName>
</protein>
<proteinExistence type="predicted"/>
<keyword evidence="2" id="KW-0547">Nucleotide-binding</keyword>
<name>A0ABD3Q7Y7_9STRA</name>
<dbReference type="PROSITE" id="PS50862">
    <property type="entry name" value="AA_TRNA_LIGASE_II"/>
    <property type="match status" value="1"/>
</dbReference>
<dbReference type="Pfam" id="PF01336">
    <property type="entry name" value="tRNA_anti-codon"/>
    <property type="match status" value="1"/>
</dbReference>
<evidence type="ECO:0000259" key="6">
    <source>
        <dbReference type="PROSITE" id="PS50862"/>
    </source>
</evidence>
<keyword evidence="8" id="KW-1185">Reference proteome</keyword>
<keyword evidence="3" id="KW-0067">ATP-binding</keyword>
<dbReference type="InterPro" id="IPR012340">
    <property type="entry name" value="NA-bd_OB-fold"/>
</dbReference>
<dbReference type="GO" id="GO:0006412">
    <property type="term" value="P:translation"/>
    <property type="evidence" value="ECO:0007669"/>
    <property type="project" value="UniProtKB-KW"/>
</dbReference>
<sequence length="535" mass="59066">MAPLTSSTYHRRRILTTKMASRACLAAAATFAASSIRTSSAFGAGRSVGLARSISSLSPSIPLVTRSHANSFQLHMSSTETAPTTTSISSPPRVKTVDAQLSDDPVSIKGWVKTVRKQKTLAFVEVNDGSNLGGIQCVLTFDDVDEATLAEIDKLTTGCSVHAVGQIVKSQGGKQAFELAATSLRIVGTCPGETFPLAKKRHSLEYLRTIAHLRPRTNTIAAVARVRSTLAGAIHSFFQGQGFQYVQTPLITASDCEGAGEMFRVTTLNIDDVSSLVRAKDEKGSDLPGVDYAEDFFGKAAFLTVSAEFWMVEPEMAFADLTSAMDNAEAMLKSVVGEVLEKCDEDLEFFMKFFDKGLKDRLQKLANKPFVRVSYREAIGYLQEEIAKDPTKWQFPEVEFGTDLATEHERWLAETKFESAVFVYNYPKKIKAFYMRDNDEDGGETVNAMDLLVPGVGELVGGSQREERLDVLIEKMKELDLNVEDYWWYLDLRRFGSVPHSGYGLGFERLVTYVCGIENIRDAIAFPRYPGNAEF</sequence>
<dbReference type="SUPFAM" id="SSF55681">
    <property type="entry name" value="Class II aaRS and biotin synthetases"/>
    <property type="match status" value="1"/>
</dbReference>
<dbReference type="GO" id="GO:0004812">
    <property type="term" value="F:aminoacyl-tRNA ligase activity"/>
    <property type="evidence" value="ECO:0007669"/>
    <property type="project" value="UniProtKB-KW"/>
</dbReference>
<dbReference type="GO" id="GO:0005524">
    <property type="term" value="F:ATP binding"/>
    <property type="evidence" value="ECO:0007669"/>
    <property type="project" value="UniProtKB-KW"/>
</dbReference>
<feature type="domain" description="Aminoacyl-transfer RNA synthetases class-II family profile" evidence="6">
    <location>
        <begin position="225"/>
        <end position="527"/>
    </location>
</feature>
<reference evidence="7 8" key="1">
    <citation type="journal article" date="2020" name="G3 (Bethesda)">
        <title>Improved Reference Genome for Cyclotella cryptica CCMP332, a Model for Cell Wall Morphogenesis, Salinity Adaptation, and Lipid Production in Diatoms (Bacillariophyta).</title>
        <authorList>
            <person name="Roberts W.R."/>
            <person name="Downey K.M."/>
            <person name="Ruck E.C."/>
            <person name="Traller J.C."/>
            <person name="Alverson A.J."/>
        </authorList>
    </citation>
    <scope>NUCLEOTIDE SEQUENCE [LARGE SCALE GENOMIC DNA]</scope>
    <source>
        <strain evidence="7 8">CCMP332</strain>
    </source>
</reference>
<keyword evidence="4" id="KW-0648">Protein biosynthesis</keyword>
<dbReference type="InterPro" id="IPR045864">
    <property type="entry name" value="aa-tRNA-synth_II/BPL/LPL"/>
</dbReference>
<dbReference type="Proteomes" id="UP001516023">
    <property type="component" value="Unassembled WGS sequence"/>
</dbReference>